<dbReference type="SUPFAM" id="SSF56235">
    <property type="entry name" value="N-terminal nucleophile aminohydrolases (Ntn hydrolases)"/>
    <property type="match status" value="1"/>
</dbReference>
<dbReference type="PANTHER" id="PTHR39328:SF1">
    <property type="entry name" value="BLL2871 PROTEIN"/>
    <property type="match status" value="1"/>
</dbReference>
<organism evidence="1 2">
    <name type="scientific">Dongia soli</name>
    <dbReference type="NCBI Taxonomy" id="600628"/>
    <lineage>
        <taxon>Bacteria</taxon>
        <taxon>Pseudomonadati</taxon>
        <taxon>Pseudomonadota</taxon>
        <taxon>Alphaproteobacteria</taxon>
        <taxon>Rhodospirillales</taxon>
        <taxon>Dongiaceae</taxon>
        <taxon>Dongia</taxon>
    </lineage>
</organism>
<dbReference type="InterPro" id="IPR010430">
    <property type="entry name" value="DUF1028"/>
</dbReference>
<sequence length="286" mass="30331">MHVSTFSIVARDPRTGELGVAVASKFFAVGAVVPWVAADIGAVAVQSFVNGRFGKQALSLLRQGQSAQDCLKDLIETDAEPDGRQLGIVDARGQAAAFTGPGSLPWAGHRTGEGYAAQGNYLVGQETVDAMAAAFEANRHMDLPRRLLLALTAGQDAGGDKRGRQGAALVVHRTDGGYGGSDVVVDLRVDDHPEPVAELERLLASQHLYFGHSAPAERLAIDGAIDAELRKSLIRLGQLSPNADSAAFLASLRNVSLITNLDERVHIDKREIDPPALAYLTALEKL</sequence>
<dbReference type="Proteomes" id="UP001279642">
    <property type="component" value="Unassembled WGS sequence"/>
</dbReference>
<comment type="caution">
    <text evidence="1">The sequence shown here is derived from an EMBL/GenBank/DDBJ whole genome shotgun (WGS) entry which is preliminary data.</text>
</comment>
<accession>A0ABU5EBB7</accession>
<protein>
    <submittedName>
        <fullName evidence="1">DUF1028 domain-containing protein</fullName>
    </submittedName>
</protein>
<keyword evidence="2" id="KW-1185">Reference proteome</keyword>
<dbReference type="RefSeq" id="WP_320508733.1">
    <property type="nucleotide sequence ID" value="NZ_JAXCLW010000003.1"/>
</dbReference>
<gene>
    <name evidence="1" type="ORF">SMD27_12460</name>
</gene>
<evidence type="ECO:0000313" key="2">
    <source>
        <dbReference type="Proteomes" id="UP001279642"/>
    </source>
</evidence>
<reference evidence="1 2" key="1">
    <citation type="journal article" date="2016" name="Antonie Van Leeuwenhoek">
        <title>Dongia soli sp. nov., isolated from soil from Dokdo, Korea.</title>
        <authorList>
            <person name="Kim D.U."/>
            <person name="Lee H."/>
            <person name="Kim H."/>
            <person name="Kim S.G."/>
            <person name="Ka J.O."/>
        </authorList>
    </citation>
    <scope>NUCLEOTIDE SEQUENCE [LARGE SCALE GENOMIC DNA]</scope>
    <source>
        <strain evidence="1 2">D78</strain>
    </source>
</reference>
<name>A0ABU5EBB7_9PROT</name>
<dbReference type="Pfam" id="PF06267">
    <property type="entry name" value="DUF1028"/>
    <property type="match status" value="1"/>
</dbReference>
<dbReference type="EMBL" id="JAXCLW010000003">
    <property type="protein sequence ID" value="MDY0883660.1"/>
    <property type="molecule type" value="Genomic_DNA"/>
</dbReference>
<dbReference type="InterPro" id="IPR029055">
    <property type="entry name" value="Ntn_hydrolases_N"/>
</dbReference>
<dbReference type="PANTHER" id="PTHR39328">
    <property type="entry name" value="BLL2871 PROTEIN"/>
    <property type="match status" value="1"/>
</dbReference>
<dbReference type="Gene3D" id="3.60.20.10">
    <property type="entry name" value="Glutamine Phosphoribosylpyrophosphate, subunit 1, domain 1"/>
    <property type="match status" value="1"/>
</dbReference>
<evidence type="ECO:0000313" key="1">
    <source>
        <dbReference type="EMBL" id="MDY0883660.1"/>
    </source>
</evidence>
<proteinExistence type="predicted"/>